<protein>
    <submittedName>
        <fullName evidence="1">Uncharacterized protein</fullName>
    </submittedName>
</protein>
<keyword evidence="2" id="KW-1185">Reference proteome</keyword>
<reference evidence="1 2" key="1">
    <citation type="submission" date="2016-11" db="EMBL/GenBank/DDBJ databases">
        <title>Study of marine rhodopsin-containing bacteria.</title>
        <authorList>
            <person name="Yoshizawa S."/>
            <person name="Kumagai Y."/>
            <person name="Kogure K."/>
        </authorList>
    </citation>
    <scope>NUCLEOTIDE SEQUENCE [LARGE SCALE GENOMIC DNA]</scope>
    <source>
        <strain evidence="1 2">SAORIC-28</strain>
    </source>
</reference>
<name>A0A271J1V4_9BACT</name>
<accession>A0A271J1V4</accession>
<proteinExistence type="predicted"/>
<organism evidence="1 2">
    <name type="scientific">Rubrivirga marina</name>
    <dbReference type="NCBI Taxonomy" id="1196024"/>
    <lineage>
        <taxon>Bacteria</taxon>
        <taxon>Pseudomonadati</taxon>
        <taxon>Rhodothermota</taxon>
        <taxon>Rhodothermia</taxon>
        <taxon>Rhodothermales</taxon>
        <taxon>Rubricoccaceae</taxon>
        <taxon>Rubrivirga</taxon>
    </lineage>
</organism>
<evidence type="ECO:0000313" key="1">
    <source>
        <dbReference type="EMBL" id="PAP77238.1"/>
    </source>
</evidence>
<dbReference type="AlphaFoldDB" id="A0A271J1V4"/>
<sequence>MSAFALAIVLAAVGPADPCPAPDSVVVYSVRTGQAVAVTPASARAIRQHPGLRGAIRVDVRRARPRPGFALYARPGTHGVLLAPGDGREPLRACRSLGEADRPTLVWAGTRPVRLDLVTGLLDS</sequence>
<comment type="caution">
    <text evidence="1">The sequence shown here is derived from an EMBL/GenBank/DDBJ whole genome shotgun (WGS) entry which is preliminary data.</text>
</comment>
<dbReference type="Proteomes" id="UP000216339">
    <property type="component" value="Unassembled WGS sequence"/>
</dbReference>
<dbReference type="EMBL" id="MQWD01000001">
    <property type="protein sequence ID" value="PAP77238.1"/>
    <property type="molecule type" value="Genomic_DNA"/>
</dbReference>
<evidence type="ECO:0000313" key="2">
    <source>
        <dbReference type="Proteomes" id="UP000216339"/>
    </source>
</evidence>
<gene>
    <name evidence="1" type="ORF">BSZ37_12745</name>
</gene>